<proteinExistence type="predicted"/>
<organism evidence="1 2">
    <name type="scientific">Methylobacterium cerastii</name>
    <dbReference type="NCBI Taxonomy" id="932741"/>
    <lineage>
        <taxon>Bacteria</taxon>
        <taxon>Pseudomonadati</taxon>
        <taxon>Pseudomonadota</taxon>
        <taxon>Alphaproteobacteria</taxon>
        <taxon>Hyphomicrobiales</taxon>
        <taxon>Methylobacteriaceae</taxon>
        <taxon>Methylobacterium</taxon>
    </lineage>
</organism>
<keyword evidence="2" id="KW-1185">Reference proteome</keyword>
<name>A0ABQ4QJR1_9HYPH</name>
<dbReference type="Proteomes" id="UP001055117">
    <property type="component" value="Unassembled WGS sequence"/>
</dbReference>
<evidence type="ECO:0000313" key="2">
    <source>
        <dbReference type="Proteomes" id="UP001055117"/>
    </source>
</evidence>
<gene>
    <name evidence="1" type="ORF">AFCDBAGC_3362</name>
</gene>
<reference evidence="1 2" key="1">
    <citation type="journal article" date="2021" name="Front. Microbiol.">
        <title>Comprehensive Comparative Genomics and Phenotyping of Methylobacterium Species.</title>
        <authorList>
            <person name="Alessa O."/>
            <person name="Ogura Y."/>
            <person name="Fujitani Y."/>
            <person name="Takami H."/>
            <person name="Hayashi T."/>
            <person name="Sahin N."/>
            <person name="Tani A."/>
        </authorList>
    </citation>
    <scope>NUCLEOTIDE SEQUENCE [LARGE SCALE GENOMIC DNA]</scope>
    <source>
        <strain evidence="1 2">DSM 23679</strain>
    </source>
</reference>
<comment type="caution">
    <text evidence="1">The sequence shown here is derived from an EMBL/GenBank/DDBJ whole genome shotgun (WGS) entry which is preliminary data.</text>
</comment>
<protein>
    <submittedName>
        <fullName evidence="1">Uncharacterized protein</fullName>
    </submittedName>
</protein>
<evidence type="ECO:0000313" key="1">
    <source>
        <dbReference type="EMBL" id="GJD45488.1"/>
    </source>
</evidence>
<dbReference type="EMBL" id="BPQG01000052">
    <property type="protein sequence ID" value="GJD45488.1"/>
    <property type="molecule type" value="Genomic_DNA"/>
</dbReference>
<sequence length="29" mass="3498">MRYGIKRRSPDRYLWSSRVEGNRVAVVMD</sequence>
<accession>A0ABQ4QJR1</accession>